<dbReference type="Proteomes" id="UP000193710">
    <property type="component" value="Unassembled WGS sequence"/>
</dbReference>
<dbReference type="OrthoDB" id="9784388at2"/>
<accession>A0A024JZV9</accession>
<sequence>MKAEVAQQRSLLELSELDAELSRIAHRATRLPQREAIERMRAEHDAANDRLGAARIALEDLDTQVSRYESEIAAVRQREDRDRSLLASGATDAKQLTDLQHELETLTRRQSSLEDSLLEVMERREELQAQMTAEQDAMEALQSELADAQQGLDAALAEIDETRQAHATQRDRLAAALDPDLSALYERRRTGGGPGAGPLLGHRCGACRIEIDRGELARISAAADDDVVCCPECGAILLRVKGPGQ</sequence>
<dbReference type="Pfam" id="PF24481">
    <property type="entry name" value="CT398_CC"/>
    <property type="match status" value="1"/>
</dbReference>
<dbReference type="EMBL" id="HG964446">
    <property type="protein sequence ID" value="CDO89345.1"/>
    <property type="molecule type" value="Genomic_DNA"/>
</dbReference>
<feature type="domain" description="CT398-like coiled coil hairpin" evidence="3">
    <location>
        <begin position="14"/>
        <end position="192"/>
    </location>
</feature>
<dbReference type="eggNOG" id="COG1579">
    <property type="taxonomic scope" value="Bacteria"/>
</dbReference>
<dbReference type="Gene3D" id="1.10.287.1490">
    <property type="match status" value="1"/>
</dbReference>
<organism evidence="4">
    <name type="scientific">Mycobacterium triplex</name>
    <dbReference type="NCBI Taxonomy" id="47839"/>
    <lineage>
        <taxon>Bacteria</taxon>
        <taxon>Bacillati</taxon>
        <taxon>Actinomycetota</taxon>
        <taxon>Actinomycetes</taxon>
        <taxon>Mycobacteriales</taxon>
        <taxon>Mycobacteriaceae</taxon>
        <taxon>Mycobacterium</taxon>
        <taxon>Mycobacterium simiae complex</taxon>
    </lineage>
</organism>
<dbReference type="Proteomes" id="UP000028880">
    <property type="component" value="Unassembled WGS sequence"/>
</dbReference>
<evidence type="ECO:0000256" key="1">
    <source>
        <dbReference type="SAM" id="Coils"/>
    </source>
</evidence>
<keyword evidence="1" id="KW-0175">Coiled coil</keyword>
<feature type="coiled-coil region" evidence="1">
    <location>
        <begin position="51"/>
        <end position="165"/>
    </location>
</feature>
<proteinExistence type="predicted"/>
<dbReference type="EMBL" id="LQPY01000017">
    <property type="protein sequence ID" value="ORX04728.1"/>
    <property type="molecule type" value="Genomic_DNA"/>
</dbReference>
<dbReference type="InterPro" id="IPR003743">
    <property type="entry name" value="Zf-RING_7"/>
</dbReference>
<dbReference type="HOGENOM" id="CLU_073076_0_0_11"/>
<protein>
    <submittedName>
        <fullName evidence="4">Zn-ribbon protein, possibly nucleic acid-binding protein</fullName>
    </submittedName>
</protein>
<dbReference type="InterPro" id="IPR052376">
    <property type="entry name" value="Oxidative_Scav/Glycosyltrans"/>
</dbReference>
<dbReference type="AlphaFoldDB" id="A0A024JZV9"/>
<name>A0A024JZV9_9MYCO</name>
<feature type="domain" description="C4-type zinc ribbon" evidence="2">
    <location>
        <begin position="203"/>
        <end position="237"/>
    </location>
</feature>
<evidence type="ECO:0000313" key="6">
    <source>
        <dbReference type="Proteomes" id="UP000193710"/>
    </source>
</evidence>
<reference evidence="5 6" key="3">
    <citation type="submission" date="2016-01" db="EMBL/GenBank/DDBJ databases">
        <title>The new phylogeny of the genus Mycobacterium.</title>
        <authorList>
            <person name="Tarcisio F."/>
            <person name="Conor M."/>
            <person name="Antonella G."/>
            <person name="Elisabetta G."/>
            <person name="Giulia F.S."/>
            <person name="Sara T."/>
            <person name="Anna F."/>
            <person name="Clotilde B."/>
            <person name="Roberto B."/>
            <person name="Veronica D.S."/>
            <person name="Fabio R."/>
            <person name="Monica P."/>
            <person name="Olivier J."/>
            <person name="Enrico T."/>
            <person name="Nicola S."/>
        </authorList>
    </citation>
    <scope>NUCLEOTIDE SEQUENCE [LARGE SCALE GENOMIC DNA]</scope>
    <source>
        <strain evidence="5 6">DSM 44626</strain>
    </source>
</reference>
<reference evidence="4" key="1">
    <citation type="journal article" date="2014" name="Genome Announc.">
        <title>Draft Genome Sequence of Mycobacterium triplex DSM 44626.</title>
        <authorList>
            <person name="Sassi M."/>
            <person name="Croce O."/>
            <person name="Robert C."/>
            <person name="Raoult D."/>
            <person name="Drancourt M."/>
        </authorList>
    </citation>
    <scope>NUCLEOTIDE SEQUENCE [LARGE SCALE GENOMIC DNA]</scope>
    <source>
        <strain evidence="4">DSM 44626</strain>
    </source>
</reference>
<dbReference type="InterPro" id="IPR056003">
    <property type="entry name" value="CT398_CC_hairpin"/>
</dbReference>
<dbReference type="Pfam" id="PF02591">
    <property type="entry name" value="Zn_ribbon_9"/>
    <property type="match status" value="1"/>
</dbReference>
<dbReference type="RefSeq" id="WP_036469914.1">
    <property type="nucleotide sequence ID" value="NZ_HG964446.1"/>
</dbReference>
<reference evidence="4" key="2">
    <citation type="submission" date="2014-04" db="EMBL/GenBank/DDBJ databases">
        <authorList>
            <person name="Xu Y.W."/>
            <person name="Yang Q."/>
        </authorList>
    </citation>
    <scope>NUCLEOTIDE SEQUENCE</scope>
    <source>
        <strain evidence="4">DSM 44626</strain>
    </source>
</reference>
<evidence type="ECO:0000313" key="5">
    <source>
        <dbReference type="EMBL" id="ORX04728.1"/>
    </source>
</evidence>
<dbReference type="PANTHER" id="PTHR39082">
    <property type="entry name" value="PHOSPHOLIPASE C-BETA-2-RELATED"/>
    <property type="match status" value="1"/>
</dbReference>
<evidence type="ECO:0000313" key="4">
    <source>
        <dbReference type="EMBL" id="CDO89345.1"/>
    </source>
</evidence>
<keyword evidence="6" id="KW-1185">Reference proteome</keyword>
<evidence type="ECO:0000259" key="2">
    <source>
        <dbReference type="Pfam" id="PF02591"/>
    </source>
</evidence>
<evidence type="ECO:0000259" key="3">
    <source>
        <dbReference type="Pfam" id="PF24481"/>
    </source>
</evidence>
<gene>
    <name evidence="5" type="ORF">AWC29_12495</name>
    <name evidence="4" type="ORF">BN973_03720</name>
</gene>
<dbReference type="STRING" id="47839.BN973_03720"/>
<dbReference type="PANTHER" id="PTHR39082:SF1">
    <property type="entry name" value="SCAVENGER RECEPTOR CLASS A MEMBER 3"/>
    <property type="match status" value="1"/>
</dbReference>